<evidence type="ECO:0000313" key="15">
    <source>
        <dbReference type="Proteomes" id="UP000440367"/>
    </source>
</evidence>
<dbReference type="Proteomes" id="UP000440732">
    <property type="component" value="Unassembled WGS sequence"/>
</dbReference>
<dbReference type="Proteomes" id="UP000440367">
    <property type="component" value="Unassembled WGS sequence"/>
</dbReference>
<dbReference type="EMBL" id="QXGA01001854">
    <property type="protein sequence ID" value="KAE9108783.1"/>
    <property type="molecule type" value="Genomic_DNA"/>
</dbReference>
<evidence type="ECO:0000313" key="13">
    <source>
        <dbReference type="Proteomes" id="UP000433483"/>
    </source>
</evidence>
<dbReference type="Proteomes" id="UP000441208">
    <property type="component" value="Unassembled WGS sequence"/>
</dbReference>
<dbReference type="EMBL" id="QXGE01001633">
    <property type="protein sequence ID" value="KAE9290143.1"/>
    <property type="molecule type" value="Genomic_DNA"/>
</dbReference>
<evidence type="ECO:0000313" key="18">
    <source>
        <dbReference type="Proteomes" id="UP000460718"/>
    </source>
</evidence>
<evidence type="ECO:0000313" key="2">
    <source>
        <dbReference type="EMBL" id="KAE8927247.1"/>
    </source>
</evidence>
<dbReference type="Proteomes" id="UP000437068">
    <property type="component" value="Unassembled WGS sequence"/>
</dbReference>
<dbReference type="EMBL" id="QXGC01001861">
    <property type="protein sequence ID" value="KAE9194730.1"/>
    <property type="molecule type" value="Genomic_DNA"/>
</dbReference>
<evidence type="ECO:0000313" key="21">
    <source>
        <dbReference type="Proteomes" id="UP000488956"/>
    </source>
</evidence>
<evidence type="ECO:0000313" key="9">
    <source>
        <dbReference type="EMBL" id="KAE9197052.1"/>
    </source>
</evidence>
<dbReference type="EMBL" id="QXFW01001811">
    <property type="protein sequence ID" value="KAE8985497.1"/>
    <property type="molecule type" value="Genomic_DNA"/>
</dbReference>
<dbReference type="Proteomes" id="UP000429523">
    <property type="component" value="Unassembled WGS sequence"/>
</dbReference>
<gene>
    <name evidence="10" type="ORF">PF001_g19727</name>
    <name evidence="9" type="ORF">PF002_g22857</name>
    <name evidence="8" type="ORF">PF004_g20644</name>
    <name evidence="7" type="ORF">PF005_g21647</name>
    <name evidence="6" type="ORF">PF006_g20803</name>
    <name evidence="5" type="ORF">PF007_g20604</name>
    <name evidence="11" type="ORF">PF008_g20981</name>
    <name evidence="2" type="ORF">PF009_g22583</name>
    <name evidence="4" type="ORF">PF010_g21126</name>
    <name evidence="3" type="ORF">PF011_g20368</name>
</gene>
<name>A0A6A3R099_9STRA</name>
<feature type="region of interest" description="Disordered" evidence="1">
    <location>
        <begin position="56"/>
        <end position="93"/>
    </location>
</feature>
<evidence type="ECO:0000313" key="5">
    <source>
        <dbReference type="EMBL" id="KAE9086852.1"/>
    </source>
</evidence>
<feature type="compositionally biased region" description="Basic and acidic residues" evidence="1">
    <location>
        <begin position="82"/>
        <end position="93"/>
    </location>
</feature>
<evidence type="ECO:0000313" key="11">
    <source>
        <dbReference type="EMBL" id="KAE9308358.1"/>
    </source>
</evidence>
<feature type="compositionally biased region" description="Basic and acidic residues" evidence="1">
    <location>
        <begin position="56"/>
        <end position="75"/>
    </location>
</feature>
<evidence type="ECO:0000313" key="20">
    <source>
        <dbReference type="Proteomes" id="UP000486351"/>
    </source>
</evidence>
<protein>
    <submittedName>
        <fullName evidence="5">Uncharacterized protein</fullName>
    </submittedName>
</protein>
<evidence type="ECO:0000313" key="16">
    <source>
        <dbReference type="Proteomes" id="UP000440732"/>
    </source>
</evidence>
<evidence type="ECO:0000313" key="19">
    <source>
        <dbReference type="Proteomes" id="UP000476176"/>
    </source>
</evidence>
<dbReference type="Proteomes" id="UP000488956">
    <property type="component" value="Unassembled WGS sequence"/>
</dbReference>
<evidence type="ECO:0000313" key="3">
    <source>
        <dbReference type="EMBL" id="KAE8985497.1"/>
    </source>
</evidence>
<evidence type="ECO:0000313" key="12">
    <source>
        <dbReference type="Proteomes" id="UP000429523"/>
    </source>
</evidence>
<dbReference type="Proteomes" id="UP000476176">
    <property type="component" value="Unassembled WGS sequence"/>
</dbReference>
<organism evidence="5 17">
    <name type="scientific">Phytophthora fragariae</name>
    <dbReference type="NCBI Taxonomy" id="53985"/>
    <lineage>
        <taxon>Eukaryota</taxon>
        <taxon>Sar</taxon>
        <taxon>Stramenopiles</taxon>
        <taxon>Oomycota</taxon>
        <taxon>Peronosporomycetes</taxon>
        <taxon>Peronosporales</taxon>
        <taxon>Peronosporaceae</taxon>
        <taxon>Phytophthora</taxon>
    </lineage>
</organism>
<dbReference type="EMBL" id="QXGF01001883">
    <property type="protein sequence ID" value="KAE8927247.1"/>
    <property type="molecule type" value="Genomic_DNA"/>
</dbReference>
<dbReference type="EMBL" id="QXGB01001865">
    <property type="protein sequence ID" value="KAE9184510.1"/>
    <property type="molecule type" value="Genomic_DNA"/>
</dbReference>
<evidence type="ECO:0000313" key="6">
    <source>
        <dbReference type="EMBL" id="KAE9108783.1"/>
    </source>
</evidence>
<evidence type="ECO:0000313" key="17">
    <source>
        <dbReference type="Proteomes" id="UP000441208"/>
    </source>
</evidence>
<sequence length="93" mass="10341">MRVGCLQPAGDGGRVPALHTLGKLRSIATGKQEGGRPERHRPSAAIGWRGTVLDWAKKKADETSPERRQRLEKERTRRAKKKMEEAAEEKVAA</sequence>
<dbReference type="EMBL" id="QXFY01001839">
    <property type="protein sequence ID" value="KAE9308358.1"/>
    <property type="molecule type" value="Genomic_DNA"/>
</dbReference>
<proteinExistence type="predicted"/>
<evidence type="ECO:0000256" key="1">
    <source>
        <dbReference type="SAM" id="MobiDB-lite"/>
    </source>
</evidence>
<accession>A0A6A3R099</accession>
<reference evidence="12 13" key="1">
    <citation type="submission" date="2018-08" db="EMBL/GenBank/DDBJ databases">
        <title>Genomic investigation of the strawberry pathogen Phytophthora fragariae indicates pathogenicity is determined by transcriptional variation in three key races.</title>
        <authorList>
            <person name="Adams T.M."/>
            <person name="Armitage A.D."/>
            <person name="Sobczyk M.K."/>
            <person name="Bates H.J."/>
            <person name="Dunwell J.M."/>
            <person name="Nellist C.F."/>
            <person name="Harrison R.J."/>
        </authorList>
    </citation>
    <scope>NUCLEOTIDE SEQUENCE [LARGE SCALE GENOMIC DNA]</scope>
    <source>
        <strain evidence="10 14">A4</strain>
        <strain evidence="9 15">BC-1</strain>
        <strain evidence="8 19">BC-23</strain>
        <strain evidence="7 13">NOV-27</strain>
        <strain evidence="6 16">NOV-5</strain>
        <strain evidence="5 17">NOV-71</strain>
        <strain evidence="11 20">NOV-77</strain>
        <strain evidence="2 12">NOV-9</strain>
        <strain evidence="4 21">ONT-3</strain>
        <strain evidence="3 18">SCRP245</strain>
    </source>
</reference>
<evidence type="ECO:0000313" key="4">
    <source>
        <dbReference type="EMBL" id="KAE9083671.1"/>
    </source>
</evidence>
<evidence type="ECO:0000313" key="8">
    <source>
        <dbReference type="EMBL" id="KAE9194730.1"/>
    </source>
</evidence>
<evidence type="ECO:0000313" key="14">
    <source>
        <dbReference type="Proteomes" id="UP000437068"/>
    </source>
</evidence>
<dbReference type="AlphaFoldDB" id="A0A6A3R099"/>
<evidence type="ECO:0000313" key="7">
    <source>
        <dbReference type="EMBL" id="KAE9184510.1"/>
    </source>
</evidence>
<dbReference type="Proteomes" id="UP000460718">
    <property type="component" value="Unassembled WGS sequence"/>
</dbReference>
<keyword evidence="13" id="KW-1185">Reference proteome</keyword>
<comment type="caution">
    <text evidence="5">The sequence shown here is derived from an EMBL/GenBank/DDBJ whole genome shotgun (WGS) entry which is preliminary data.</text>
</comment>
<dbReference type="EMBL" id="QXFZ01001665">
    <property type="protein sequence ID" value="KAE9086852.1"/>
    <property type="molecule type" value="Genomic_DNA"/>
</dbReference>
<evidence type="ECO:0000313" key="10">
    <source>
        <dbReference type="EMBL" id="KAE9290143.1"/>
    </source>
</evidence>
<dbReference type="EMBL" id="QXGD01001896">
    <property type="protein sequence ID" value="KAE9197052.1"/>
    <property type="molecule type" value="Genomic_DNA"/>
</dbReference>
<dbReference type="EMBL" id="QXFX01001867">
    <property type="protein sequence ID" value="KAE9083671.1"/>
    <property type="molecule type" value="Genomic_DNA"/>
</dbReference>
<dbReference type="OrthoDB" id="10541339at2759"/>
<dbReference type="Proteomes" id="UP000433483">
    <property type="component" value="Unassembled WGS sequence"/>
</dbReference>
<dbReference type="Proteomes" id="UP000486351">
    <property type="component" value="Unassembled WGS sequence"/>
</dbReference>